<dbReference type="AlphaFoldDB" id="A0A191V2D0"/>
<sequence length="83" mass="8685">MQGGIGVPQPYPATHPPGGQLQAGQQVDDRQPRRSEPPDVADDHPGAGGFQQRACLVAEPGCLPSGDGPRQHEYGGCHGVHVR</sequence>
<accession>A0A191V2D0</accession>
<proteinExistence type="predicted"/>
<evidence type="ECO:0000313" key="2">
    <source>
        <dbReference type="EMBL" id="ANJ09171.1"/>
    </source>
</evidence>
<evidence type="ECO:0000256" key="1">
    <source>
        <dbReference type="SAM" id="MobiDB-lite"/>
    </source>
</evidence>
<dbReference type="EMBL" id="CP015866">
    <property type="protein sequence ID" value="ANJ09171.1"/>
    <property type="molecule type" value="Genomic_DNA"/>
</dbReference>
<dbReference type="KEGG" id="spav:Spa2297_20715"/>
<dbReference type="Proteomes" id="UP000078468">
    <property type="component" value="Chromosome"/>
</dbReference>
<reference evidence="2 3" key="1">
    <citation type="submission" date="2016-05" db="EMBL/GenBank/DDBJ databases">
        <title>Non-Contiguous Finished Genome Sequence of Streptomyces parvulus 2297 Integrated Site-Specifically with Actinophage R4.</title>
        <authorList>
            <person name="Nishizawa T."/>
            <person name="Miura T."/>
            <person name="Harada C."/>
            <person name="Guo Y."/>
            <person name="Narisawa K."/>
            <person name="Ohta H."/>
            <person name="Takahashi H."/>
            <person name="Shirai M."/>
        </authorList>
    </citation>
    <scope>NUCLEOTIDE SEQUENCE [LARGE SCALE GENOMIC DNA]</scope>
    <source>
        <strain evidence="2 3">2297</strain>
    </source>
</reference>
<gene>
    <name evidence="2" type="ORF">Spa2297_20715</name>
</gene>
<feature type="compositionally biased region" description="Basic and acidic residues" evidence="1">
    <location>
        <begin position="27"/>
        <end position="45"/>
    </location>
</feature>
<protein>
    <submittedName>
        <fullName evidence="2">Uncharacterized protein</fullName>
    </submittedName>
</protein>
<organism evidence="2 3">
    <name type="scientific">Streptomyces parvulus</name>
    <dbReference type="NCBI Taxonomy" id="146923"/>
    <lineage>
        <taxon>Bacteria</taxon>
        <taxon>Bacillati</taxon>
        <taxon>Actinomycetota</taxon>
        <taxon>Actinomycetes</taxon>
        <taxon>Kitasatosporales</taxon>
        <taxon>Streptomycetaceae</taxon>
        <taxon>Streptomyces</taxon>
    </lineage>
</organism>
<feature type="region of interest" description="Disordered" evidence="1">
    <location>
        <begin position="1"/>
        <end position="51"/>
    </location>
</feature>
<evidence type="ECO:0000313" key="3">
    <source>
        <dbReference type="Proteomes" id="UP000078468"/>
    </source>
</evidence>
<name>A0A191V2D0_9ACTN</name>